<comment type="subcellular location">
    <subcellularLocation>
        <location evidence="10">Cytoplasm</location>
    </subcellularLocation>
    <subcellularLocation>
        <location evidence="1 10">Golgi apparatus membrane</location>
        <topology evidence="1 10">Peripheral membrane protein</topology>
        <orientation evidence="1 10">Cytoplasmic side</orientation>
    </subcellularLocation>
    <subcellularLocation>
        <location evidence="10">Cytoplasmic vesicle</location>
        <location evidence="10">COPI-coated vesicle membrane</location>
        <topology evidence="10">Peripheral membrane protein</topology>
        <orientation evidence="10">Cytoplasmic side</orientation>
    </subcellularLocation>
</comment>
<keyword evidence="8 10" id="KW-0472">Membrane</keyword>
<feature type="domain" description="Clathrin/coatomer adaptor adaptin-like N-terminal" evidence="11">
    <location>
        <begin position="15"/>
        <end position="190"/>
    </location>
</feature>
<evidence type="ECO:0000256" key="6">
    <source>
        <dbReference type="ARBA" id="ARBA00022927"/>
    </source>
</evidence>
<dbReference type="InterPro" id="IPR016460">
    <property type="entry name" value="COPB1"/>
</dbReference>
<comment type="subunit">
    <text evidence="10">Oligomeric complex that consists of at least the alpha, beta, beta', gamma, delta, epsilon and zeta subunits.</text>
</comment>
<evidence type="ECO:0000256" key="2">
    <source>
        <dbReference type="ARBA" id="ARBA00022448"/>
    </source>
</evidence>
<dbReference type="Proteomes" id="UP001217963">
    <property type="component" value="Chromosome VIII"/>
</dbReference>
<evidence type="ECO:0000313" key="15">
    <source>
        <dbReference type="Proteomes" id="UP001217963"/>
    </source>
</evidence>
<evidence type="ECO:0000259" key="13">
    <source>
        <dbReference type="Pfam" id="PF14806"/>
    </source>
</evidence>
<dbReference type="InterPro" id="IPR029446">
    <property type="entry name" value="COPB1_appendage_platform_dom"/>
</dbReference>
<name>A0ABY8CPS7_ENCHE</name>
<keyword evidence="9 10" id="KW-0968">Cytoplasmic vesicle</keyword>
<evidence type="ECO:0000256" key="1">
    <source>
        <dbReference type="ARBA" id="ARBA00004255"/>
    </source>
</evidence>
<dbReference type="Pfam" id="PF14806">
    <property type="entry name" value="Coatomer_b_Cpla"/>
    <property type="match status" value="1"/>
</dbReference>
<reference evidence="14 15" key="1">
    <citation type="submission" date="2023-02" db="EMBL/GenBank/DDBJ databases">
        <title>Encephalitozoon hellem ATCC 50451 complete genome.</title>
        <authorList>
            <person name="Mascarenhas dos Santos A.C."/>
            <person name="Julian A.T."/>
            <person name="Pombert J.-F."/>
        </authorList>
    </citation>
    <scope>NUCLEOTIDE SEQUENCE [LARGE SCALE GENOMIC DNA]</scope>
    <source>
        <strain evidence="14 15">ATCC 50451</strain>
    </source>
</reference>
<keyword evidence="15" id="KW-1185">Reference proteome</keyword>
<keyword evidence="4" id="KW-0677">Repeat</keyword>
<sequence>MQASLYLNTSTQMRKDEIMQKLRSSSEKDKIEGMKQMIAQMSQGEDFSALTHKITKETLVVKSNELKRLFYYYLELLPKSRGTQSFEEMLLLSNQVRKDLEHPNEYVRGFAMRFVSTLDDQELVGNFYKLVKDNFNHPNSYVRRNAYFCLGEVFLKMDTYREVPDLLYHALLRDMDPNCLREAFVSLHLVDPGLALKYAGEVDLSIPSELSTAIIEKIDDERLLERFLFSGDSLTAFEAGISIHKTSNDQQLLKRATDTILRCLEDLPGYREYAIDVFLLSAYSFSGYAMSFISMVDPYDLGFCSKCLDFGFKISETHEFLQISDFLGSKFIETHDASVQNQSFRVLLLEKMAYFADVYSSYSREVVSEALERIASENPEMSYGSLTFLSSCLEVMRKGFEPGREDATGYLEYLERLTGKINEVKYGKILRCCFGLLRKHVTKDVFAKVVGILDSSFELSDKPLYLRSTQTFLGAFICIELSEMCRNLGGDSKDRVIGIMLKFIEHGKESKTMDGSSHSTIVSCIRSLISSSERIEVSSDSYKRCREDVFDPIVLPGTRVCDEGNLNKLHEFLAGDESGEAEMKNITQLTGLSDPIYVEATTSYTRYEVVLDMLLINQTSSYLQNILLDFVTSQGFSATFVNTPFSLSSRSVITKRFAFRIIDGSNGFISGSITFRYPDESGEYANTAYTINLSEVKTSISKFLEPKKIDSDRFREMWKELEWENTYTLKFVTRRALEEIFGEVSKALSGEMLDVECDESYAVGNIACSTLQNVCVLINVCLRRGEYVHFESRIRSRKEGIVKSVSAVVGDVLKSLKNK</sequence>
<dbReference type="PANTHER" id="PTHR10635:SF0">
    <property type="entry name" value="COATOMER SUBUNIT BETA"/>
    <property type="match status" value="1"/>
</dbReference>
<accession>A0ABY8CPS7</accession>
<keyword evidence="7 10" id="KW-0333">Golgi apparatus</keyword>
<dbReference type="InterPro" id="IPR011989">
    <property type="entry name" value="ARM-like"/>
</dbReference>
<dbReference type="InterPro" id="IPR016024">
    <property type="entry name" value="ARM-type_fold"/>
</dbReference>
<feature type="domain" description="Coatomer beta subunit appendage platform" evidence="13">
    <location>
        <begin position="690"/>
        <end position="806"/>
    </location>
</feature>
<keyword evidence="5 10" id="KW-0931">ER-Golgi transport</keyword>
<dbReference type="PANTHER" id="PTHR10635">
    <property type="entry name" value="COATOMER SUBUNIT BETA"/>
    <property type="match status" value="1"/>
</dbReference>
<evidence type="ECO:0000256" key="10">
    <source>
        <dbReference type="PIRNR" id="PIRNR005727"/>
    </source>
</evidence>
<dbReference type="Gene3D" id="1.25.10.10">
    <property type="entry name" value="Leucine-rich Repeat Variant"/>
    <property type="match status" value="1"/>
</dbReference>
<evidence type="ECO:0000256" key="5">
    <source>
        <dbReference type="ARBA" id="ARBA00022892"/>
    </source>
</evidence>
<evidence type="ECO:0000256" key="7">
    <source>
        <dbReference type="ARBA" id="ARBA00023034"/>
    </source>
</evidence>
<dbReference type="PIRSF" id="PIRSF005727">
    <property type="entry name" value="Coatomer_beta_subunit"/>
    <property type="match status" value="1"/>
</dbReference>
<protein>
    <recommendedName>
        <fullName evidence="10">Coatomer subunit beta</fullName>
    </recommendedName>
    <alternativeName>
        <fullName evidence="10">Beta-coat protein</fullName>
    </alternativeName>
</protein>
<evidence type="ECO:0000256" key="4">
    <source>
        <dbReference type="ARBA" id="ARBA00022737"/>
    </source>
</evidence>
<keyword evidence="6 10" id="KW-0653">Protein transport</keyword>
<comment type="function">
    <text evidence="10">The coatomer is a cytosolic protein complex that binds to dilysine motifs and reversibly associates with Golgi non-clathrin-coated vesicles, which further mediate biosynthetic protein transport from the ER, via the Golgi up to the trans Golgi network. Coatomer complex is required for budding from Golgi membranes, and is essential for the retrograde Golgi-to-ER transport of dilysine-tagged proteins.</text>
</comment>
<keyword evidence="3 10" id="KW-0963">Cytoplasm</keyword>
<proteinExistence type="predicted"/>
<gene>
    <name evidence="14" type="ORF">PFJ87_08g01300</name>
</gene>
<dbReference type="InterPro" id="IPR011710">
    <property type="entry name" value="Coatomer_bsu_C"/>
</dbReference>
<dbReference type="InterPro" id="IPR002553">
    <property type="entry name" value="Clathrin/coatomer_adapt-like_N"/>
</dbReference>
<evidence type="ECO:0000259" key="12">
    <source>
        <dbReference type="Pfam" id="PF07718"/>
    </source>
</evidence>
<keyword evidence="2 10" id="KW-0813">Transport</keyword>
<evidence type="ECO:0000256" key="8">
    <source>
        <dbReference type="ARBA" id="ARBA00023136"/>
    </source>
</evidence>
<evidence type="ECO:0000256" key="3">
    <source>
        <dbReference type="ARBA" id="ARBA00022490"/>
    </source>
</evidence>
<evidence type="ECO:0000313" key="14">
    <source>
        <dbReference type="EMBL" id="WEL39265.1"/>
    </source>
</evidence>
<dbReference type="Pfam" id="PF01602">
    <property type="entry name" value="Adaptin_N"/>
    <property type="match status" value="1"/>
</dbReference>
<dbReference type="SUPFAM" id="SSF48371">
    <property type="entry name" value="ARM repeat"/>
    <property type="match status" value="1"/>
</dbReference>
<dbReference type="EMBL" id="CP119069">
    <property type="protein sequence ID" value="WEL39265.1"/>
    <property type="molecule type" value="Genomic_DNA"/>
</dbReference>
<dbReference type="Pfam" id="PF07718">
    <property type="entry name" value="Coatamer_beta_C"/>
    <property type="match status" value="1"/>
</dbReference>
<evidence type="ECO:0000256" key="9">
    <source>
        <dbReference type="ARBA" id="ARBA00023329"/>
    </source>
</evidence>
<evidence type="ECO:0000259" key="11">
    <source>
        <dbReference type="Pfam" id="PF01602"/>
    </source>
</evidence>
<feature type="domain" description="Coatomer beta subunit C-terminal" evidence="12">
    <location>
        <begin position="574"/>
        <end position="675"/>
    </location>
</feature>
<organism evidence="14 15">
    <name type="scientific">Encephalitozoon hellem</name>
    <name type="common">Microsporidian parasite</name>
    <dbReference type="NCBI Taxonomy" id="27973"/>
    <lineage>
        <taxon>Eukaryota</taxon>
        <taxon>Fungi</taxon>
        <taxon>Fungi incertae sedis</taxon>
        <taxon>Microsporidia</taxon>
        <taxon>Unikaryonidae</taxon>
        <taxon>Encephalitozoon</taxon>
    </lineage>
</organism>